<dbReference type="PANTHER" id="PTHR43133:SF60">
    <property type="entry name" value="RNA POLYMERASE SIGMA FACTOR SIGV"/>
    <property type="match status" value="1"/>
</dbReference>
<dbReference type="CDD" id="cd06171">
    <property type="entry name" value="Sigma70_r4"/>
    <property type="match status" value="1"/>
</dbReference>
<feature type="domain" description="RNA polymerase sigma factor 70 region 4 type 2" evidence="6">
    <location>
        <begin position="117"/>
        <end position="169"/>
    </location>
</feature>
<keyword evidence="4" id="KW-0804">Transcription</keyword>
<dbReference type="InterPro" id="IPR007627">
    <property type="entry name" value="RNA_pol_sigma70_r2"/>
</dbReference>
<dbReference type="Pfam" id="PF08281">
    <property type="entry name" value="Sigma70_r4_2"/>
    <property type="match status" value="1"/>
</dbReference>
<dbReference type="InterPro" id="IPR013324">
    <property type="entry name" value="RNA_pol_sigma_r3/r4-like"/>
</dbReference>
<dbReference type="PANTHER" id="PTHR43133">
    <property type="entry name" value="RNA POLYMERASE ECF-TYPE SIGMA FACTO"/>
    <property type="match status" value="1"/>
</dbReference>
<accession>A0A090IZB2</accession>
<sequence>MERRVEDFIFRGTDEEAIVYIIDYYGEGIKRLIFTYVKNYAQTDDLFQDFLLKVYQNIGQFQGKSSLKTWLYRIAINTCKDYLRSPINRIFSPGIKSDLIKTSQSAETQVLKKEYYQQLAQCIFSLPIKYREILVLRFYQDFTIKEISEAVGIPESTVRTRIMRGKKKIQEQLGGDGFEEFE</sequence>
<dbReference type="Pfam" id="PF04542">
    <property type="entry name" value="Sigma70_r2"/>
    <property type="match status" value="1"/>
</dbReference>
<dbReference type="SUPFAM" id="SSF88946">
    <property type="entry name" value="Sigma2 domain of RNA polymerase sigma factors"/>
    <property type="match status" value="1"/>
</dbReference>
<dbReference type="InterPro" id="IPR039425">
    <property type="entry name" value="RNA_pol_sigma-70-like"/>
</dbReference>
<gene>
    <name evidence="7" type="ORF">BT1A1_1033</name>
</gene>
<dbReference type="Gene3D" id="1.10.10.10">
    <property type="entry name" value="Winged helix-like DNA-binding domain superfamily/Winged helix DNA-binding domain"/>
    <property type="match status" value="1"/>
</dbReference>
<evidence type="ECO:0000256" key="2">
    <source>
        <dbReference type="ARBA" id="ARBA00023015"/>
    </source>
</evidence>
<keyword evidence="8" id="KW-1185">Reference proteome</keyword>
<dbReference type="SUPFAM" id="SSF88659">
    <property type="entry name" value="Sigma3 and sigma4 domains of RNA polymerase sigma factors"/>
    <property type="match status" value="1"/>
</dbReference>
<keyword evidence="3" id="KW-0731">Sigma factor</keyword>
<organism evidence="7 8">
    <name type="scientific">Caldibacillus thermoamylovorans</name>
    <dbReference type="NCBI Taxonomy" id="35841"/>
    <lineage>
        <taxon>Bacteria</taxon>
        <taxon>Bacillati</taxon>
        <taxon>Bacillota</taxon>
        <taxon>Bacilli</taxon>
        <taxon>Bacillales</taxon>
        <taxon>Bacillaceae</taxon>
        <taxon>Caldibacillus</taxon>
    </lineage>
</organism>
<reference evidence="7 8" key="1">
    <citation type="submission" date="2014-07" db="EMBL/GenBank/DDBJ databases">
        <authorList>
            <person name="Wibberg Daniel"/>
        </authorList>
    </citation>
    <scope>NUCLEOTIDE SEQUENCE [LARGE SCALE GENOMIC DNA]</scope>
</reference>
<protein>
    <submittedName>
        <fullName evidence="7">Uncharacterized protein</fullName>
    </submittedName>
</protein>
<dbReference type="InterPro" id="IPR013325">
    <property type="entry name" value="RNA_pol_sigma_r2"/>
</dbReference>
<dbReference type="GO" id="GO:0006352">
    <property type="term" value="P:DNA-templated transcription initiation"/>
    <property type="evidence" value="ECO:0007669"/>
    <property type="project" value="InterPro"/>
</dbReference>
<evidence type="ECO:0000256" key="1">
    <source>
        <dbReference type="ARBA" id="ARBA00010641"/>
    </source>
</evidence>
<evidence type="ECO:0000259" key="6">
    <source>
        <dbReference type="Pfam" id="PF08281"/>
    </source>
</evidence>
<dbReference type="InterPro" id="IPR013249">
    <property type="entry name" value="RNA_pol_sigma70_r4_t2"/>
</dbReference>
<proteinExistence type="inferred from homology"/>
<dbReference type="NCBIfam" id="TIGR02937">
    <property type="entry name" value="sigma70-ECF"/>
    <property type="match status" value="1"/>
</dbReference>
<evidence type="ECO:0000313" key="8">
    <source>
        <dbReference type="Proteomes" id="UP000040576"/>
    </source>
</evidence>
<feature type="domain" description="RNA polymerase sigma-70 region 2" evidence="5">
    <location>
        <begin position="22"/>
        <end position="85"/>
    </location>
</feature>
<dbReference type="Gene3D" id="1.10.1740.10">
    <property type="match status" value="1"/>
</dbReference>
<evidence type="ECO:0000313" key="7">
    <source>
        <dbReference type="EMBL" id="CEE00865.1"/>
    </source>
</evidence>
<dbReference type="GO" id="GO:0016987">
    <property type="term" value="F:sigma factor activity"/>
    <property type="evidence" value="ECO:0007669"/>
    <property type="project" value="UniProtKB-KW"/>
</dbReference>
<dbReference type="InterPro" id="IPR014284">
    <property type="entry name" value="RNA_pol_sigma-70_dom"/>
</dbReference>
<dbReference type="GO" id="GO:0003677">
    <property type="term" value="F:DNA binding"/>
    <property type="evidence" value="ECO:0007669"/>
    <property type="project" value="InterPro"/>
</dbReference>
<dbReference type="RefSeq" id="WP_051989012.1">
    <property type="nucleotide sequence ID" value="NZ_CCRF01000036.1"/>
</dbReference>
<comment type="similarity">
    <text evidence="1">Belongs to the sigma-70 factor family. ECF subfamily.</text>
</comment>
<name>A0A090IZB2_9BACI</name>
<dbReference type="InterPro" id="IPR036388">
    <property type="entry name" value="WH-like_DNA-bd_sf"/>
</dbReference>
<keyword evidence="2" id="KW-0805">Transcription regulation</keyword>
<dbReference type="Proteomes" id="UP000040576">
    <property type="component" value="Unassembled WGS sequence"/>
</dbReference>
<dbReference type="EMBL" id="CCRF01000036">
    <property type="protein sequence ID" value="CEE00865.1"/>
    <property type="molecule type" value="Genomic_DNA"/>
</dbReference>
<evidence type="ECO:0000256" key="4">
    <source>
        <dbReference type="ARBA" id="ARBA00023163"/>
    </source>
</evidence>
<evidence type="ECO:0000256" key="3">
    <source>
        <dbReference type="ARBA" id="ARBA00023082"/>
    </source>
</evidence>
<evidence type="ECO:0000259" key="5">
    <source>
        <dbReference type="Pfam" id="PF04542"/>
    </source>
</evidence>
<dbReference type="AlphaFoldDB" id="A0A090IZB2"/>